<reference evidence="1" key="1">
    <citation type="journal article" date="2022" name="Plant J.">
        <title>Strategies of tolerance reflected in two North American maple genomes.</title>
        <authorList>
            <person name="McEvoy S.L."/>
            <person name="Sezen U.U."/>
            <person name="Trouern-Trend A."/>
            <person name="McMahon S.M."/>
            <person name="Schaberg P.G."/>
            <person name="Yang J."/>
            <person name="Wegrzyn J.L."/>
            <person name="Swenson N.G."/>
        </authorList>
    </citation>
    <scope>NUCLEOTIDE SEQUENCE</scope>
    <source>
        <strain evidence="1">91603</strain>
    </source>
</reference>
<name>A0AAD5INV8_ACENE</name>
<accession>A0AAD5INV8</accession>
<comment type="caution">
    <text evidence="1">The sequence shown here is derived from an EMBL/GenBank/DDBJ whole genome shotgun (WGS) entry which is preliminary data.</text>
</comment>
<sequence length="167" mass="18638">MGFWVESKADLEGVIMQYFVRIFISSKANQKNIRGIADEVQAKLDRNEINGFRNKQVKTSAPLPSHFVACATQLTPTQYTKFLAILAKEESNGSSAHLINGFRNKQVKTSAPLPSHFVACATQLTPTQYTKFLAILAKEESNGSSAYLVVIFYCIKSIIIWNQLFAD</sequence>
<gene>
    <name evidence="1" type="ORF">LWI28_002289</name>
</gene>
<evidence type="ECO:0000313" key="1">
    <source>
        <dbReference type="EMBL" id="KAI9173499.1"/>
    </source>
</evidence>
<protein>
    <submittedName>
        <fullName evidence="1">Uncharacterized protein</fullName>
    </submittedName>
</protein>
<organism evidence="1 2">
    <name type="scientific">Acer negundo</name>
    <name type="common">Box elder</name>
    <dbReference type="NCBI Taxonomy" id="4023"/>
    <lineage>
        <taxon>Eukaryota</taxon>
        <taxon>Viridiplantae</taxon>
        <taxon>Streptophyta</taxon>
        <taxon>Embryophyta</taxon>
        <taxon>Tracheophyta</taxon>
        <taxon>Spermatophyta</taxon>
        <taxon>Magnoliopsida</taxon>
        <taxon>eudicotyledons</taxon>
        <taxon>Gunneridae</taxon>
        <taxon>Pentapetalae</taxon>
        <taxon>rosids</taxon>
        <taxon>malvids</taxon>
        <taxon>Sapindales</taxon>
        <taxon>Sapindaceae</taxon>
        <taxon>Hippocastanoideae</taxon>
        <taxon>Acereae</taxon>
        <taxon>Acer</taxon>
    </lineage>
</organism>
<dbReference type="AlphaFoldDB" id="A0AAD5INV8"/>
<dbReference type="EMBL" id="JAJSOW010000103">
    <property type="protein sequence ID" value="KAI9173499.1"/>
    <property type="molecule type" value="Genomic_DNA"/>
</dbReference>
<dbReference type="Proteomes" id="UP001064489">
    <property type="component" value="Chromosome 8"/>
</dbReference>
<keyword evidence="2" id="KW-1185">Reference proteome</keyword>
<evidence type="ECO:0000313" key="2">
    <source>
        <dbReference type="Proteomes" id="UP001064489"/>
    </source>
</evidence>
<proteinExistence type="predicted"/>
<reference evidence="1" key="2">
    <citation type="submission" date="2023-02" db="EMBL/GenBank/DDBJ databases">
        <authorList>
            <person name="Swenson N.G."/>
            <person name="Wegrzyn J.L."/>
            <person name="Mcevoy S.L."/>
        </authorList>
    </citation>
    <scope>NUCLEOTIDE SEQUENCE</scope>
    <source>
        <strain evidence="1">91603</strain>
        <tissue evidence="1">Leaf</tissue>
    </source>
</reference>